<gene>
    <name evidence="3" type="primary">Aste57867_9124</name>
    <name evidence="2" type="ORF">As57867_009088</name>
    <name evidence="3" type="ORF">ASTE57867_9124</name>
</gene>
<organism evidence="3 4">
    <name type="scientific">Aphanomyces stellatus</name>
    <dbReference type="NCBI Taxonomy" id="120398"/>
    <lineage>
        <taxon>Eukaryota</taxon>
        <taxon>Sar</taxon>
        <taxon>Stramenopiles</taxon>
        <taxon>Oomycota</taxon>
        <taxon>Saprolegniomycetes</taxon>
        <taxon>Saprolegniales</taxon>
        <taxon>Verrucalvaceae</taxon>
        <taxon>Aphanomyces</taxon>
    </lineage>
</organism>
<keyword evidence="4" id="KW-1185">Reference proteome</keyword>
<dbReference type="GO" id="GO:0006629">
    <property type="term" value="P:lipid metabolic process"/>
    <property type="evidence" value="ECO:0007669"/>
    <property type="project" value="InterPro"/>
</dbReference>
<dbReference type="CDD" id="cd08557">
    <property type="entry name" value="PI-PLCc_bacteria_like"/>
    <property type="match status" value="1"/>
</dbReference>
<feature type="chain" id="PRO_5036355426" evidence="1">
    <location>
        <begin position="26"/>
        <end position="369"/>
    </location>
</feature>
<dbReference type="EMBL" id="CAADRA010005149">
    <property type="protein sequence ID" value="VFT86008.1"/>
    <property type="molecule type" value="Genomic_DNA"/>
</dbReference>
<dbReference type="PANTHER" id="PTHR13593:SF140">
    <property type="entry name" value="PLC-LIKE PHOSPHODIESTERASE"/>
    <property type="match status" value="1"/>
</dbReference>
<dbReference type="EMBL" id="VJMH01005128">
    <property type="protein sequence ID" value="KAF0700311.1"/>
    <property type="molecule type" value="Genomic_DNA"/>
</dbReference>
<dbReference type="PANTHER" id="PTHR13593">
    <property type="match status" value="1"/>
</dbReference>
<evidence type="ECO:0000313" key="3">
    <source>
        <dbReference type="EMBL" id="VFT86008.1"/>
    </source>
</evidence>
<dbReference type="SUPFAM" id="SSF51695">
    <property type="entry name" value="PLC-like phosphodiesterases"/>
    <property type="match status" value="1"/>
</dbReference>
<dbReference type="InterPro" id="IPR051057">
    <property type="entry name" value="PI-PLC_domain"/>
</dbReference>
<keyword evidence="1" id="KW-0732">Signal</keyword>
<dbReference type="OrthoDB" id="7984201at2759"/>
<feature type="signal peptide" evidence="1">
    <location>
        <begin position="1"/>
        <end position="25"/>
    </location>
</feature>
<evidence type="ECO:0000313" key="4">
    <source>
        <dbReference type="Proteomes" id="UP000332933"/>
    </source>
</evidence>
<dbReference type="Gene3D" id="3.20.20.190">
    <property type="entry name" value="Phosphatidylinositol (PI) phosphodiesterase"/>
    <property type="match status" value="1"/>
</dbReference>
<reference evidence="3 4" key="1">
    <citation type="submission" date="2019-03" db="EMBL/GenBank/DDBJ databases">
        <authorList>
            <person name="Gaulin E."/>
            <person name="Dumas B."/>
        </authorList>
    </citation>
    <scope>NUCLEOTIDE SEQUENCE [LARGE SCALE GENOMIC DNA]</scope>
    <source>
        <strain evidence="3">CBS 568.67</strain>
    </source>
</reference>
<protein>
    <submittedName>
        <fullName evidence="3">Aste57867_9124 protein</fullName>
    </submittedName>
</protein>
<name>A0A485KMA1_9STRA</name>
<sequence>MRPSIAIALALATSSSFFVHPVVHGQTNAVVDPDLLVDDVPLNGDDAADVFIPEVNGCNGYVAYCTQTIDKVFWPGAHNSLTDAGFALQRNQYVSGPKLLDAGIRYFDIDTCAYMNVQGKRMAPMVCHGYEWYLAQIYQPTLTGILGIKQWLDVHPREVVVLNFGDIGDFTSINARGLAMSTPQLRMELVAVVRKVFGAMAILRHDPWDVAIGAGTATLQDLIAANRRVLVNIGISASDNPMYWGQSDRVCSNAWYDAPLQLNAKNRTDYDWAPVFAEIEQDMRAPCAAAPKLLNKLEFDFTTALSGIIDANTVGVTLATYLHTLELQNRAARQPPYFPFNMILLDHADKWSSYYAAWHATHIDYLSNL</sequence>
<dbReference type="GO" id="GO:0008081">
    <property type="term" value="F:phosphoric diester hydrolase activity"/>
    <property type="evidence" value="ECO:0007669"/>
    <property type="project" value="InterPro"/>
</dbReference>
<dbReference type="Pfam" id="PF26146">
    <property type="entry name" value="PI-PLC_X"/>
    <property type="match status" value="1"/>
</dbReference>
<evidence type="ECO:0000256" key="1">
    <source>
        <dbReference type="SAM" id="SignalP"/>
    </source>
</evidence>
<proteinExistence type="predicted"/>
<evidence type="ECO:0000313" key="2">
    <source>
        <dbReference type="EMBL" id="KAF0700311.1"/>
    </source>
</evidence>
<accession>A0A485KMA1</accession>
<dbReference type="InterPro" id="IPR017946">
    <property type="entry name" value="PLC-like_Pdiesterase_TIM-brl"/>
</dbReference>
<dbReference type="Proteomes" id="UP000332933">
    <property type="component" value="Unassembled WGS sequence"/>
</dbReference>
<dbReference type="PROSITE" id="PS50007">
    <property type="entry name" value="PIPLC_X_DOMAIN"/>
    <property type="match status" value="1"/>
</dbReference>
<reference evidence="2" key="2">
    <citation type="submission" date="2019-06" db="EMBL/GenBank/DDBJ databases">
        <title>Genomics analysis of Aphanomyces spp. identifies a new class of oomycete effector associated with host adaptation.</title>
        <authorList>
            <person name="Gaulin E."/>
        </authorList>
    </citation>
    <scope>NUCLEOTIDE SEQUENCE</scope>
    <source>
        <strain evidence="2">CBS 578.67</strain>
    </source>
</reference>
<dbReference type="AlphaFoldDB" id="A0A485KMA1"/>